<comment type="catalytic activity">
    <reaction evidence="13">
        <text>a butanoate ester + H2O = an aliphatic alcohol + butanoate + H(+)</text>
        <dbReference type="Rhea" id="RHEA:47348"/>
        <dbReference type="ChEBI" id="CHEBI:2571"/>
        <dbReference type="ChEBI" id="CHEBI:15377"/>
        <dbReference type="ChEBI" id="CHEBI:15378"/>
        <dbReference type="ChEBI" id="CHEBI:17968"/>
        <dbReference type="ChEBI" id="CHEBI:50477"/>
    </reaction>
    <physiologicalReaction direction="left-to-right" evidence="13">
        <dbReference type="Rhea" id="RHEA:47349"/>
    </physiologicalReaction>
</comment>
<comment type="catalytic activity">
    <reaction evidence="23">
        <text>1,2,3-trioctanoylglycerol + H2O = dioctanoylglycerol + octanoate + H(+)</text>
        <dbReference type="Rhea" id="RHEA:47864"/>
        <dbReference type="ChEBI" id="CHEBI:15377"/>
        <dbReference type="ChEBI" id="CHEBI:15378"/>
        <dbReference type="ChEBI" id="CHEBI:25646"/>
        <dbReference type="ChEBI" id="CHEBI:76978"/>
        <dbReference type="ChEBI" id="CHEBI:88066"/>
    </reaction>
    <physiologicalReaction direction="left-to-right" evidence="23">
        <dbReference type="Rhea" id="RHEA:47865"/>
    </physiologicalReaction>
</comment>
<evidence type="ECO:0000256" key="25">
    <source>
        <dbReference type="ARBA" id="ARBA00049322"/>
    </source>
</evidence>
<evidence type="ECO:0000256" key="15">
    <source>
        <dbReference type="ARBA" id="ARBA00047427"/>
    </source>
</evidence>
<evidence type="ECO:0000256" key="29">
    <source>
        <dbReference type="ARBA" id="ARBA00053019"/>
    </source>
</evidence>
<evidence type="ECO:0000256" key="19">
    <source>
        <dbReference type="ARBA" id="ARBA00048680"/>
    </source>
</evidence>
<keyword evidence="10" id="KW-1015">Disulfide bond</keyword>
<comment type="subunit">
    <text evidence="30">Interacts with CLC.</text>
</comment>
<comment type="catalytic activity">
    <reaction evidence="14">
        <text>12-hexadecanoyloxy-octadecanoate + H2O = 12-hydroxyoctadecanoate + hexadecanoate + H(+)</text>
        <dbReference type="Rhea" id="RHEA:52056"/>
        <dbReference type="ChEBI" id="CHEBI:7896"/>
        <dbReference type="ChEBI" id="CHEBI:15377"/>
        <dbReference type="ChEBI" id="CHEBI:15378"/>
        <dbReference type="ChEBI" id="CHEBI:83677"/>
        <dbReference type="ChEBI" id="CHEBI:84201"/>
    </reaction>
    <physiologicalReaction direction="left-to-right" evidence="14">
        <dbReference type="Rhea" id="RHEA:52057"/>
    </physiologicalReaction>
</comment>
<evidence type="ECO:0000256" key="23">
    <source>
        <dbReference type="ARBA" id="ARBA00049290"/>
    </source>
</evidence>
<evidence type="ECO:0000256" key="30">
    <source>
        <dbReference type="ARBA" id="ARBA00064516"/>
    </source>
</evidence>
<dbReference type="GO" id="GO:0004771">
    <property type="term" value="F:sterol ester esterase activity"/>
    <property type="evidence" value="ECO:0007669"/>
    <property type="project" value="UniProtKB-EC"/>
</dbReference>
<comment type="catalytic activity">
    <reaction evidence="22">
        <text>9-octadecanoyloxy-octadecanoate + H2O = 9-hydroxy-octadecanoate + octadecanoate + H(+)</text>
        <dbReference type="Rhea" id="RHEA:52096"/>
        <dbReference type="ChEBI" id="CHEBI:15377"/>
        <dbReference type="ChEBI" id="CHEBI:15378"/>
        <dbReference type="ChEBI" id="CHEBI:25629"/>
        <dbReference type="ChEBI" id="CHEBI:136286"/>
        <dbReference type="ChEBI" id="CHEBI:136373"/>
    </reaction>
    <physiologicalReaction direction="left-to-right" evidence="22">
        <dbReference type="Rhea" id="RHEA:52097"/>
    </physiologicalReaction>
</comment>
<protein>
    <recommendedName>
        <fullName evidence="31">Carboxylic ester hydrolase</fullName>
        <ecNumber evidence="31">3.1.1.-</ecNumber>
    </recommendedName>
</protein>
<dbReference type="CDD" id="cd00312">
    <property type="entry name" value="Esterase_lipase"/>
    <property type="match status" value="1"/>
</dbReference>
<evidence type="ECO:0000256" key="28">
    <source>
        <dbReference type="ARBA" id="ARBA00052473"/>
    </source>
</evidence>
<dbReference type="Gene3D" id="3.40.50.1820">
    <property type="entry name" value="alpha/beta hydrolase"/>
    <property type="match status" value="1"/>
</dbReference>
<evidence type="ECO:0000256" key="6">
    <source>
        <dbReference type="ARBA" id="ARBA00022729"/>
    </source>
</evidence>
<evidence type="ECO:0000256" key="27">
    <source>
        <dbReference type="ARBA" id="ARBA00051791"/>
    </source>
</evidence>
<comment type="catalytic activity">
    <reaction evidence="21">
        <text>9-(9Z-octadecenoyloxy)-octadecanoate + H2O = 9-hydroxy-octadecanoate + (9Z)-octadecenoate + H(+)</text>
        <dbReference type="Rhea" id="RHEA:52048"/>
        <dbReference type="ChEBI" id="CHEBI:15377"/>
        <dbReference type="ChEBI" id="CHEBI:15378"/>
        <dbReference type="ChEBI" id="CHEBI:30823"/>
        <dbReference type="ChEBI" id="CHEBI:136282"/>
        <dbReference type="ChEBI" id="CHEBI:136286"/>
    </reaction>
    <physiologicalReaction direction="left-to-right" evidence="21">
        <dbReference type="Rhea" id="RHEA:52049"/>
    </physiologicalReaction>
</comment>
<evidence type="ECO:0000256" key="9">
    <source>
        <dbReference type="ARBA" id="ARBA00023098"/>
    </source>
</evidence>
<dbReference type="AlphaFoldDB" id="A0A6A4SF51"/>
<dbReference type="InterPro" id="IPR029058">
    <property type="entry name" value="AB_hydrolase_fold"/>
</dbReference>
<evidence type="ECO:0000256" key="3">
    <source>
        <dbReference type="ARBA" id="ARBA00005964"/>
    </source>
</evidence>
<proteinExistence type="inferred from homology"/>
<evidence type="ECO:0000256" key="1">
    <source>
        <dbReference type="ARBA" id="ARBA00000923"/>
    </source>
</evidence>
<sequence>MFWGRSPRYKRLADNHPGCASLIKMAKLGILVAVALFLEAASGTSLGVVYTEGGMVQGENIRLGFRRHMDVFRGVPFADIPGRFEKPKRHPGWDGIMKATDFRKRCLQVNLLMSDTRGSEDCLYLNIWVPHGRSVSTDLPAMVWIYGGGFLAGGSMGANFLDNYLYSGQEIADRGNVIVVTLGYRVGTLGFLSTGDSDMPGNYGLWDQQAAIAWVHRNIRSFGGNPDTITIFGESAGAASVSFQTLTPHNKGLFKRAISQSGVALCPWAINKNPRRFAEEIALKVNCPTDQKMAACLKMTDPAVLTLAGSLSLTCSADSPVVENLLLSPVVDGDFLPDQPQNLFHNAADIDYIAGVNNMDGHLFTGLDVPSINSHLVDTPVEDVKRLLASYTREKGKAGLENAYSTYTSTWGSNPNKETIKKTIVEIGTDYIFLVPTQAALYLHAANATTGRTYSYLFSEPNRMAGIGRPYPSWMGADHADDLQYMFGKPFTTPLAYWPRHRDVAGYMIAYWTNFARTGNPNKGNLVVPVVWPECTSGGHQFLEINAKMNESSAGQDMRSRFVRLWASTLPSLPSFHATDDL</sequence>
<evidence type="ECO:0000313" key="33">
    <source>
        <dbReference type="EMBL" id="KAF0031175.1"/>
    </source>
</evidence>
<evidence type="ECO:0000256" key="26">
    <source>
        <dbReference type="ARBA" id="ARBA00049428"/>
    </source>
</evidence>
<comment type="similarity">
    <text evidence="3 31">Belongs to the type-B carboxylesterase/lipase family.</text>
</comment>
<gene>
    <name evidence="33" type="ORF">F2P81_015730</name>
</gene>
<evidence type="ECO:0000256" key="18">
    <source>
        <dbReference type="ARBA" id="ARBA00048386"/>
    </source>
</evidence>
<evidence type="ECO:0000256" key="17">
    <source>
        <dbReference type="ARBA" id="ARBA00047863"/>
    </source>
</evidence>
<dbReference type="EMBL" id="VEVO01000014">
    <property type="protein sequence ID" value="KAF0031175.1"/>
    <property type="molecule type" value="Genomic_DNA"/>
</dbReference>
<dbReference type="InterPro" id="IPR002018">
    <property type="entry name" value="CarbesteraseB"/>
</dbReference>
<evidence type="ECO:0000256" key="14">
    <source>
        <dbReference type="ARBA" id="ARBA00047368"/>
    </source>
</evidence>
<comment type="subcellular location">
    <subcellularLocation>
        <location evidence="2">Secreted</location>
    </subcellularLocation>
</comment>
<dbReference type="InterPro" id="IPR051093">
    <property type="entry name" value="Neuroligin/BSAL"/>
</dbReference>
<comment type="catalytic activity">
    <reaction evidence="19">
        <text>12-octadecanoyloxy-octadecanoate + H2O = 12-hydroxyoctadecanoate + octadecanoate + H(+)</text>
        <dbReference type="Rhea" id="RHEA:52080"/>
        <dbReference type="ChEBI" id="CHEBI:15377"/>
        <dbReference type="ChEBI" id="CHEBI:15378"/>
        <dbReference type="ChEBI" id="CHEBI:25629"/>
        <dbReference type="ChEBI" id="CHEBI:84201"/>
        <dbReference type="ChEBI" id="CHEBI:136330"/>
    </reaction>
    <physiologicalReaction direction="left-to-right" evidence="19">
        <dbReference type="Rhea" id="RHEA:52081"/>
    </physiologicalReaction>
</comment>
<comment type="catalytic activity">
    <reaction evidence="1">
        <text>9-(9Z-hexadecenoyloxy)-octadecanoate + H2O = (9Z)-hexadecenoate + 9-hydroxy-octadecanoate + H(+)</text>
        <dbReference type="Rhea" id="RHEA:52068"/>
        <dbReference type="ChEBI" id="CHEBI:15377"/>
        <dbReference type="ChEBI" id="CHEBI:15378"/>
        <dbReference type="ChEBI" id="CHEBI:32372"/>
        <dbReference type="ChEBI" id="CHEBI:136286"/>
        <dbReference type="ChEBI" id="CHEBI:136309"/>
    </reaction>
    <physiologicalReaction direction="left-to-right" evidence="1">
        <dbReference type="Rhea" id="RHEA:52069"/>
    </physiologicalReaction>
</comment>
<evidence type="ECO:0000256" key="11">
    <source>
        <dbReference type="ARBA" id="ARBA00023180"/>
    </source>
</evidence>
<dbReference type="GO" id="GO:0005576">
    <property type="term" value="C:extracellular region"/>
    <property type="evidence" value="ECO:0007669"/>
    <property type="project" value="UniProtKB-SubCell"/>
</dbReference>
<comment type="catalytic activity">
    <reaction evidence="24">
        <text>13-(9Z-octadecenoyloxy)-octadecanoate + H2O = 13-hydroxy-octadecanoate + (9Z)-octadecenoate + H(+)</text>
        <dbReference type="Rhea" id="RHEA:52064"/>
        <dbReference type="ChEBI" id="CHEBI:15377"/>
        <dbReference type="ChEBI" id="CHEBI:15378"/>
        <dbReference type="ChEBI" id="CHEBI:30823"/>
        <dbReference type="ChEBI" id="CHEBI:136303"/>
        <dbReference type="ChEBI" id="CHEBI:136304"/>
    </reaction>
    <physiologicalReaction direction="left-to-right" evidence="24">
        <dbReference type="Rhea" id="RHEA:52065"/>
    </physiologicalReaction>
</comment>
<evidence type="ECO:0000256" key="10">
    <source>
        <dbReference type="ARBA" id="ARBA00023157"/>
    </source>
</evidence>
<evidence type="ECO:0000256" key="7">
    <source>
        <dbReference type="ARBA" id="ARBA00022801"/>
    </source>
</evidence>
<comment type="catalytic activity">
    <reaction evidence="17">
        <text>9-hexadecanoyloxy-octadecanoate + H2O = 9-hydroxy-octadecanoate + hexadecanoate + H(+)</text>
        <dbReference type="Rhea" id="RHEA:52052"/>
        <dbReference type="ChEBI" id="CHEBI:7896"/>
        <dbReference type="ChEBI" id="CHEBI:15377"/>
        <dbReference type="ChEBI" id="CHEBI:15378"/>
        <dbReference type="ChEBI" id="CHEBI:83670"/>
        <dbReference type="ChEBI" id="CHEBI:136286"/>
    </reaction>
    <physiologicalReaction direction="left-to-right" evidence="17">
        <dbReference type="Rhea" id="RHEA:52053"/>
    </physiologicalReaction>
</comment>
<comment type="catalytic activity">
    <reaction evidence="26">
        <text>12-(9Z-hexadecenoyloxy)-octadecanoate + H2O = 12-hydroxyoctadecanoate + (9Z)-hexadecenoate + H(+)</text>
        <dbReference type="Rhea" id="RHEA:52072"/>
        <dbReference type="ChEBI" id="CHEBI:15377"/>
        <dbReference type="ChEBI" id="CHEBI:15378"/>
        <dbReference type="ChEBI" id="CHEBI:32372"/>
        <dbReference type="ChEBI" id="CHEBI:84201"/>
        <dbReference type="ChEBI" id="CHEBI:136312"/>
    </reaction>
    <physiologicalReaction direction="left-to-right" evidence="26">
        <dbReference type="Rhea" id="RHEA:52073"/>
    </physiologicalReaction>
</comment>
<feature type="domain" description="Carboxylesterase type B" evidence="32">
    <location>
        <begin position="48"/>
        <end position="560"/>
    </location>
</feature>
<comment type="catalytic activity">
    <reaction evidence="20">
        <text>12-(9Z-octadecenoyloxy)-octadecanoate + H2O = 12-hydroxyoctadecanoate + (9Z)-octadecenoate + H(+)</text>
        <dbReference type="Rhea" id="RHEA:52060"/>
        <dbReference type="ChEBI" id="CHEBI:15377"/>
        <dbReference type="ChEBI" id="CHEBI:15378"/>
        <dbReference type="ChEBI" id="CHEBI:30823"/>
        <dbReference type="ChEBI" id="CHEBI:84201"/>
        <dbReference type="ChEBI" id="CHEBI:136302"/>
    </reaction>
    <physiologicalReaction direction="left-to-right" evidence="20">
        <dbReference type="Rhea" id="RHEA:52061"/>
    </physiologicalReaction>
</comment>
<dbReference type="FunFam" id="3.40.50.1820:FF:000100">
    <property type="entry name" value="Carboxylic ester hydrolase"/>
    <property type="match status" value="1"/>
</dbReference>
<comment type="catalytic activity">
    <reaction evidence="15">
        <text>13-octadecanoyloxy-octadecanoate + H2O = 13-hydroxy-octadecanoate + octadecanoate + H(+)</text>
        <dbReference type="Rhea" id="RHEA:52084"/>
        <dbReference type="ChEBI" id="CHEBI:15377"/>
        <dbReference type="ChEBI" id="CHEBI:15378"/>
        <dbReference type="ChEBI" id="CHEBI:25629"/>
        <dbReference type="ChEBI" id="CHEBI:136304"/>
        <dbReference type="ChEBI" id="CHEBI:136335"/>
    </reaction>
    <physiologicalReaction direction="left-to-right" evidence="15">
        <dbReference type="Rhea" id="RHEA:52085"/>
    </physiologicalReaction>
</comment>
<dbReference type="PROSITE" id="PS00122">
    <property type="entry name" value="CARBOXYLESTERASE_B_1"/>
    <property type="match status" value="1"/>
</dbReference>
<keyword evidence="7 31" id="KW-0378">Hydrolase</keyword>
<dbReference type="GO" id="GO:0016042">
    <property type="term" value="P:lipid catabolic process"/>
    <property type="evidence" value="ECO:0007669"/>
    <property type="project" value="UniProtKB-KW"/>
</dbReference>
<dbReference type="PROSITE" id="PS00941">
    <property type="entry name" value="CARBOXYLESTERASE_B_2"/>
    <property type="match status" value="1"/>
</dbReference>
<evidence type="ECO:0000256" key="24">
    <source>
        <dbReference type="ARBA" id="ARBA00049296"/>
    </source>
</evidence>
<evidence type="ECO:0000259" key="32">
    <source>
        <dbReference type="Pfam" id="PF00135"/>
    </source>
</evidence>
<comment type="catalytic activity">
    <reaction evidence="16">
        <text>cholesteryl (9Z-octadecenoate) + H2O = cholesterol + (9Z)-octadecenoate + H(+)</text>
        <dbReference type="Rhea" id="RHEA:33875"/>
        <dbReference type="ChEBI" id="CHEBI:15377"/>
        <dbReference type="ChEBI" id="CHEBI:15378"/>
        <dbReference type="ChEBI" id="CHEBI:16113"/>
        <dbReference type="ChEBI" id="CHEBI:30823"/>
        <dbReference type="ChEBI" id="CHEBI:46898"/>
    </reaction>
    <physiologicalReaction direction="left-to-right" evidence="16">
        <dbReference type="Rhea" id="RHEA:33876"/>
    </physiologicalReaction>
</comment>
<comment type="catalytic activity">
    <reaction evidence="29">
        <text>a sterol ester + H2O = a sterol + a fatty acid + H(+)</text>
        <dbReference type="Rhea" id="RHEA:10100"/>
        <dbReference type="ChEBI" id="CHEBI:15377"/>
        <dbReference type="ChEBI" id="CHEBI:15378"/>
        <dbReference type="ChEBI" id="CHEBI:15889"/>
        <dbReference type="ChEBI" id="CHEBI:28868"/>
        <dbReference type="ChEBI" id="CHEBI:35915"/>
        <dbReference type="EC" id="3.1.1.13"/>
    </reaction>
    <physiologicalReaction direction="left-to-right" evidence="29">
        <dbReference type="Rhea" id="RHEA:10101"/>
    </physiologicalReaction>
</comment>
<accession>A0A6A4SF51</accession>
<evidence type="ECO:0000256" key="8">
    <source>
        <dbReference type="ARBA" id="ARBA00022963"/>
    </source>
</evidence>
<evidence type="ECO:0000256" key="13">
    <source>
        <dbReference type="ARBA" id="ARBA00033629"/>
    </source>
</evidence>
<dbReference type="EC" id="3.1.1.-" evidence="31"/>
<comment type="catalytic activity">
    <reaction evidence="18">
        <text>1,2,3-tri-(9Z-octadecenoyl)-glycerol + H2O = di-(9Z)-octadecenoylglycerol + (9Z)-octadecenoate + H(+)</text>
        <dbReference type="Rhea" id="RHEA:38575"/>
        <dbReference type="ChEBI" id="CHEBI:15377"/>
        <dbReference type="ChEBI" id="CHEBI:15378"/>
        <dbReference type="ChEBI" id="CHEBI:30823"/>
        <dbReference type="ChEBI" id="CHEBI:53753"/>
        <dbReference type="ChEBI" id="CHEBI:75945"/>
    </reaction>
    <physiologicalReaction direction="left-to-right" evidence="18">
        <dbReference type="Rhea" id="RHEA:38576"/>
    </physiologicalReaction>
</comment>
<evidence type="ECO:0000256" key="2">
    <source>
        <dbReference type="ARBA" id="ARBA00004613"/>
    </source>
</evidence>
<dbReference type="InterPro" id="IPR019819">
    <property type="entry name" value="Carboxylesterase_B_CS"/>
</dbReference>
<dbReference type="GO" id="GO:0008126">
    <property type="term" value="F:acetylesterase activity"/>
    <property type="evidence" value="ECO:0007669"/>
    <property type="project" value="UniProtKB-EC"/>
</dbReference>
<keyword evidence="11" id="KW-0325">Glycoprotein</keyword>
<evidence type="ECO:0000256" key="22">
    <source>
        <dbReference type="ARBA" id="ARBA00049221"/>
    </source>
</evidence>
<evidence type="ECO:0000313" key="34">
    <source>
        <dbReference type="Proteomes" id="UP000438429"/>
    </source>
</evidence>
<keyword evidence="4" id="KW-0719">Serine esterase</keyword>
<comment type="catalytic activity">
    <reaction evidence="12">
        <text>a triacylglycerol + H2O = a diacylglycerol + a fatty acid + H(+)</text>
        <dbReference type="Rhea" id="RHEA:12044"/>
        <dbReference type="ChEBI" id="CHEBI:15377"/>
        <dbReference type="ChEBI" id="CHEBI:15378"/>
        <dbReference type="ChEBI" id="CHEBI:17855"/>
        <dbReference type="ChEBI" id="CHEBI:18035"/>
        <dbReference type="ChEBI" id="CHEBI:28868"/>
        <dbReference type="EC" id="3.1.1.3"/>
    </reaction>
    <physiologicalReaction direction="left-to-right" evidence="12">
        <dbReference type="Rhea" id="RHEA:12045"/>
    </physiologicalReaction>
</comment>
<dbReference type="SUPFAM" id="SSF53474">
    <property type="entry name" value="alpha/beta-Hydrolases"/>
    <property type="match status" value="1"/>
</dbReference>
<keyword evidence="8" id="KW-0442">Lipid degradation</keyword>
<dbReference type="GO" id="GO:0004806">
    <property type="term" value="F:triacylglycerol lipase activity"/>
    <property type="evidence" value="ECO:0007669"/>
    <property type="project" value="UniProtKB-EC"/>
</dbReference>
<evidence type="ECO:0000256" key="20">
    <source>
        <dbReference type="ARBA" id="ARBA00048701"/>
    </source>
</evidence>
<reference evidence="33 34" key="1">
    <citation type="submission" date="2019-06" db="EMBL/GenBank/DDBJ databases">
        <title>Draft genomes of female and male turbot (Scophthalmus maximus).</title>
        <authorList>
            <person name="Xu H."/>
            <person name="Xu X.-W."/>
            <person name="Shao C."/>
            <person name="Chen S."/>
        </authorList>
    </citation>
    <scope>NUCLEOTIDE SEQUENCE [LARGE SCALE GENOMIC DNA]</scope>
    <source>
        <strain evidence="33">Ysfricsl-2016a</strain>
        <tissue evidence="33">Blood</tissue>
    </source>
</reference>
<comment type="caution">
    <text evidence="33">The sequence shown here is derived from an EMBL/GenBank/DDBJ whole genome shotgun (WGS) entry which is preliminary data.</text>
</comment>
<dbReference type="InterPro" id="IPR019826">
    <property type="entry name" value="Carboxylesterase_B_AS"/>
</dbReference>
<comment type="catalytic activity">
    <reaction evidence="25">
        <text>13-(9Z-hexadecenoyloxy)-octadecanoate + H2O = 13-hydroxy-octadecanoate + (9Z)-hexadecenoate + H(+)</text>
        <dbReference type="Rhea" id="RHEA:52076"/>
        <dbReference type="ChEBI" id="CHEBI:15377"/>
        <dbReference type="ChEBI" id="CHEBI:15378"/>
        <dbReference type="ChEBI" id="CHEBI:32372"/>
        <dbReference type="ChEBI" id="CHEBI:136304"/>
        <dbReference type="ChEBI" id="CHEBI:136315"/>
    </reaction>
    <physiologicalReaction direction="left-to-right" evidence="25">
        <dbReference type="Rhea" id="RHEA:52077"/>
    </physiologicalReaction>
</comment>
<name>A0A6A4SF51_SCOMX</name>
<comment type="catalytic activity">
    <reaction evidence="28">
        <text>5-(9Z-hexadecenoyloxy)-octadecanoate + H2O = 5-hydroxy-octadecanoate + (9Z)-hexadecenoate + H(+)</text>
        <dbReference type="Rhea" id="RHEA:52092"/>
        <dbReference type="ChEBI" id="CHEBI:15377"/>
        <dbReference type="ChEBI" id="CHEBI:15378"/>
        <dbReference type="ChEBI" id="CHEBI:32372"/>
        <dbReference type="ChEBI" id="CHEBI:136369"/>
        <dbReference type="ChEBI" id="CHEBI:136370"/>
    </reaction>
    <physiologicalReaction direction="left-to-right" evidence="28">
        <dbReference type="Rhea" id="RHEA:52093"/>
    </physiologicalReaction>
</comment>
<keyword evidence="5" id="KW-0964">Secreted</keyword>
<evidence type="ECO:0000256" key="4">
    <source>
        <dbReference type="ARBA" id="ARBA00022487"/>
    </source>
</evidence>
<evidence type="ECO:0000256" key="31">
    <source>
        <dbReference type="RuleBase" id="RU361235"/>
    </source>
</evidence>
<dbReference type="Proteomes" id="UP000438429">
    <property type="component" value="Unassembled WGS sequence"/>
</dbReference>
<dbReference type="Pfam" id="PF00135">
    <property type="entry name" value="COesterase"/>
    <property type="match status" value="1"/>
</dbReference>
<keyword evidence="6" id="KW-0732">Signal</keyword>
<evidence type="ECO:0000256" key="12">
    <source>
        <dbReference type="ARBA" id="ARBA00023369"/>
    </source>
</evidence>
<dbReference type="PANTHER" id="PTHR43903">
    <property type="entry name" value="NEUROLIGIN"/>
    <property type="match status" value="1"/>
</dbReference>
<keyword evidence="9" id="KW-0443">Lipid metabolism</keyword>
<evidence type="ECO:0000256" key="16">
    <source>
        <dbReference type="ARBA" id="ARBA00047653"/>
    </source>
</evidence>
<evidence type="ECO:0000256" key="21">
    <source>
        <dbReference type="ARBA" id="ARBA00048800"/>
    </source>
</evidence>
<evidence type="ECO:0000256" key="5">
    <source>
        <dbReference type="ARBA" id="ARBA00022525"/>
    </source>
</evidence>
<organism evidence="33 34">
    <name type="scientific">Scophthalmus maximus</name>
    <name type="common">Turbot</name>
    <name type="synonym">Psetta maxima</name>
    <dbReference type="NCBI Taxonomy" id="52904"/>
    <lineage>
        <taxon>Eukaryota</taxon>
        <taxon>Metazoa</taxon>
        <taxon>Chordata</taxon>
        <taxon>Craniata</taxon>
        <taxon>Vertebrata</taxon>
        <taxon>Euteleostomi</taxon>
        <taxon>Actinopterygii</taxon>
        <taxon>Neopterygii</taxon>
        <taxon>Teleostei</taxon>
        <taxon>Neoteleostei</taxon>
        <taxon>Acanthomorphata</taxon>
        <taxon>Carangaria</taxon>
        <taxon>Pleuronectiformes</taxon>
        <taxon>Pleuronectoidei</taxon>
        <taxon>Scophthalmidae</taxon>
        <taxon>Scophthalmus</taxon>
    </lineage>
</organism>
<comment type="catalytic activity">
    <reaction evidence="27">
        <text>an acetyl ester + H2O = an aliphatic alcohol + acetate + H(+)</text>
        <dbReference type="Rhea" id="RHEA:12957"/>
        <dbReference type="ChEBI" id="CHEBI:2571"/>
        <dbReference type="ChEBI" id="CHEBI:15377"/>
        <dbReference type="ChEBI" id="CHEBI:15378"/>
        <dbReference type="ChEBI" id="CHEBI:30089"/>
        <dbReference type="ChEBI" id="CHEBI:47622"/>
        <dbReference type="EC" id="3.1.1.6"/>
    </reaction>
    <physiologicalReaction direction="left-to-right" evidence="27">
        <dbReference type="Rhea" id="RHEA:12958"/>
    </physiologicalReaction>
</comment>